<organism evidence="2 3">
    <name type="scientific">Hermanssonia centrifuga</name>
    <dbReference type="NCBI Taxonomy" id="98765"/>
    <lineage>
        <taxon>Eukaryota</taxon>
        <taxon>Fungi</taxon>
        <taxon>Dikarya</taxon>
        <taxon>Basidiomycota</taxon>
        <taxon>Agaricomycotina</taxon>
        <taxon>Agaricomycetes</taxon>
        <taxon>Polyporales</taxon>
        <taxon>Meruliaceae</taxon>
        <taxon>Hermanssonia</taxon>
    </lineage>
</organism>
<protein>
    <submittedName>
        <fullName evidence="2">Uncharacterized protein</fullName>
    </submittedName>
</protein>
<feature type="region of interest" description="Disordered" evidence="1">
    <location>
        <begin position="46"/>
        <end position="74"/>
    </location>
</feature>
<evidence type="ECO:0000256" key="1">
    <source>
        <dbReference type="SAM" id="MobiDB-lite"/>
    </source>
</evidence>
<dbReference type="EMBL" id="MLYV02000495">
    <property type="protein sequence ID" value="PSR90490.1"/>
    <property type="molecule type" value="Genomic_DNA"/>
</dbReference>
<name>A0A2R6PG10_9APHY</name>
<keyword evidence="3" id="KW-1185">Reference proteome</keyword>
<evidence type="ECO:0000313" key="2">
    <source>
        <dbReference type="EMBL" id="PSR90490.1"/>
    </source>
</evidence>
<proteinExistence type="predicted"/>
<reference evidence="2 3" key="1">
    <citation type="submission" date="2018-02" db="EMBL/GenBank/DDBJ databases">
        <title>Genome sequence of the basidiomycete white-rot fungus Phlebia centrifuga.</title>
        <authorList>
            <person name="Granchi Z."/>
            <person name="Peng M."/>
            <person name="de Vries R.P."/>
            <person name="Hilden K."/>
            <person name="Makela M.R."/>
            <person name="Grigoriev I."/>
            <person name="Riley R."/>
        </authorList>
    </citation>
    <scope>NUCLEOTIDE SEQUENCE [LARGE SCALE GENOMIC DNA]</scope>
    <source>
        <strain evidence="2 3">FBCC195</strain>
    </source>
</reference>
<sequence length="74" mass="8213">MNHRHTRDGAHVPLALRRSGCDRLGILPPDAVRAIRNASCERVVWHKPDASASPETHDKDEAGNEEEGKDEYGN</sequence>
<feature type="compositionally biased region" description="Basic and acidic residues" evidence="1">
    <location>
        <begin position="46"/>
        <end position="62"/>
    </location>
</feature>
<evidence type="ECO:0000313" key="3">
    <source>
        <dbReference type="Proteomes" id="UP000186601"/>
    </source>
</evidence>
<dbReference type="Proteomes" id="UP000186601">
    <property type="component" value="Unassembled WGS sequence"/>
</dbReference>
<feature type="compositionally biased region" description="Acidic residues" evidence="1">
    <location>
        <begin position="63"/>
        <end position="74"/>
    </location>
</feature>
<gene>
    <name evidence="2" type="ORF">PHLCEN_2v4908</name>
</gene>
<comment type="caution">
    <text evidence="2">The sequence shown here is derived from an EMBL/GenBank/DDBJ whole genome shotgun (WGS) entry which is preliminary data.</text>
</comment>
<dbReference type="AlphaFoldDB" id="A0A2R6PG10"/>
<accession>A0A2R6PG10</accession>